<accession>A0ABT6CJX2</accession>
<dbReference type="Pfam" id="PF04977">
    <property type="entry name" value="DivIC"/>
    <property type="match status" value="1"/>
</dbReference>
<comment type="caution">
    <text evidence="1">The sequence shown here is derived from an EMBL/GenBank/DDBJ whole genome shotgun (WGS) entry which is preliminary data.</text>
</comment>
<protein>
    <submittedName>
        <fullName evidence="1">Septum formation initiator family protein</fullName>
    </submittedName>
</protein>
<keyword evidence="2" id="KW-1185">Reference proteome</keyword>
<evidence type="ECO:0000313" key="2">
    <source>
        <dbReference type="Proteomes" id="UP001222770"/>
    </source>
</evidence>
<reference evidence="1 2" key="1">
    <citation type="submission" date="2023-03" db="EMBL/GenBank/DDBJ databases">
        <title>Novosphingobium cyanobacteriorum sp. nov., isolated from a eutrophic reservoir during the Microcystis bloom period.</title>
        <authorList>
            <person name="Kang M."/>
            <person name="Le V."/>
            <person name="Ko S.-R."/>
            <person name="Lee S.-A."/>
            <person name="Ahn C.-Y."/>
        </authorList>
    </citation>
    <scope>NUCLEOTIDE SEQUENCE [LARGE SCALE GENOMIC DNA]</scope>
    <source>
        <strain evidence="1 2">HBC54</strain>
    </source>
</reference>
<dbReference type="EMBL" id="JAROCY010000011">
    <property type="protein sequence ID" value="MDF8334107.1"/>
    <property type="molecule type" value="Genomic_DNA"/>
</dbReference>
<organism evidence="1 2">
    <name type="scientific">Novosphingobium cyanobacteriorum</name>
    <dbReference type="NCBI Taxonomy" id="3024215"/>
    <lineage>
        <taxon>Bacteria</taxon>
        <taxon>Pseudomonadati</taxon>
        <taxon>Pseudomonadota</taxon>
        <taxon>Alphaproteobacteria</taxon>
        <taxon>Sphingomonadales</taxon>
        <taxon>Sphingomonadaceae</taxon>
        <taxon>Novosphingobium</taxon>
    </lineage>
</organism>
<name>A0ABT6CJX2_9SPHN</name>
<evidence type="ECO:0000313" key="1">
    <source>
        <dbReference type="EMBL" id="MDF8334107.1"/>
    </source>
</evidence>
<sequence>MKNRRSRLKLPRESLTQTLALMALLLMGAVAIAGPSGVLAWTENARLLDQRQKEVAQLSAERDRLQNRVNLLDPRHADPDLVGELLRKDLNVAHPDEMVIPREK</sequence>
<proteinExistence type="predicted"/>
<dbReference type="Proteomes" id="UP001222770">
    <property type="component" value="Unassembled WGS sequence"/>
</dbReference>
<dbReference type="InterPro" id="IPR007060">
    <property type="entry name" value="FtsL/DivIC"/>
</dbReference>
<dbReference type="RefSeq" id="WP_277278448.1">
    <property type="nucleotide sequence ID" value="NZ_JAROCY010000011.1"/>
</dbReference>
<gene>
    <name evidence="1" type="ORF">POM99_12910</name>
</gene>